<evidence type="ECO:0000313" key="3">
    <source>
        <dbReference type="Proteomes" id="UP000523821"/>
    </source>
</evidence>
<comment type="caution">
    <text evidence="2">The sequence shown here is derived from an EMBL/GenBank/DDBJ whole genome shotgun (WGS) entry which is preliminary data.</text>
</comment>
<dbReference type="AlphaFoldDB" id="A0A7W9FPN9"/>
<dbReference type="InterPro" id="IPR008912">
    <property type="entry name" value="Uncharacterised_CoxE"/>
</dbReference>
<feature type="domain" description="VWFA" evidence="1">
    <location>
        <begin position="214"/>
        <end position="389"/>
    </location>
</feature>
<dbReference type="InterPro" id="IPR036465">
    <property type="entry name" value="vWFA_dom_sf"/>
</dbReference>
<sequence length="401" mass="44762">MNDSAQGSGGRLDENIVQFGRVLRRAGLPVGPAAIVEAIRAVEVSGIASRDDFYWTLHAVLVKKREERAVFDEAFRLFWRSRQLVEKMLAMLSPAATKRPKEPPRAAASRVAQALFAEQNRERPPVEEVELDARLTVSGEEVLKTRDFAQMTAEELAAAERRLARLAMPLDTVPTRRFTAAPRGRIDARRTLRAAMRSGGRLVLPKFRQRRERHPPIVALVDISGSMSRYSRVLLHFLHALSARRRVHVFLFGTRLTNVTRSLRMKDPDAALAACSGAVADWSGGTRIAAALAAFNRDWSRRVLGEGAIVLLVTDGLEREGGEELAREADRLHRSCRRLIWLNPLLRFDGFEAKARGIRALLPHVDEFRAVHNLDAVADLVTALSGDGRRADPRRFREAAA</sequence>
<dbReference type="Gene3D" id="3.40.50.410">
    <property type="entry name" value="von Willebrand factor, type A domain"/>
    <property type="match status" value="1"/>
</dbReference>
<dbReference type="EMBL" id="JACHOO010000008">
    <property type="protein sequence ID" value="MBB5754486.1"/>
    <property type="molecule type" value="Genomic_DNA"/>
</dbReference>
<keyword evidence="3" id="KW-1185">Reference proteome</keyword>
<evidence type="ECO:0000259" key="1">
    <source>
        <dbReference type="SMART" id="SM00327"/>
    </source>
</evidence>
<dbReference type="InterPro" id="IPR011195">
    <property type="entry name" value="UCP010256"/>
</dbReference>
<dbReference type="CDD" id="cd00198">
    <property type="entry name" value="vWFA"/>
    <property type="match status" value="1"/>
</dbReference>
<dbReference type="Pfam" id="PF05762">
    <property type="entry name" value="VWA_CoxE"/>
    <property type="match status" value="1"/>
</dbReference>
<dbReference type="RefSeq" id="WP_183857924.1">
    <property type="nucleotide sequence ID" value="NZ_JACHOO010000008.1"/>
</dbReference>
<accession>A0A7W9FPN9</accession>
<proteinExistence type="predicted"/>
<dbReference type="PANTHER" id="PTHR39338:SF6">
    <property type="entry name" value="BLL5662 PROTEIN"/>
    <property type="match status" value="1"/>
</dbReference>
<reference evidence="2 3" key="1">
    <citation type="submission" date="2020-08" db="EMBL/GenBank/DDBJ databases">
        <title>Genomic Encyclopedia of Type Strains, Phase IV (KMG-IV): sequencing the most valuable type-strain genomes for metagenomic binning, comparative biology and taxonomic classification.</title>
        <authorList>
            <person name="Goeker M."/>
        </authorList>
    </citation>
    <scope>NUCLEOTIDE SEQUENCE [LARGE SCALE GENOMIC DNA]</scope>
    <source>
        <strain evidence="2 3">DSM 16268</strain>
    </source>
</reference>
<name>A0A7W9FPN9_9HYPH</name>
<dbReference type="PANTHER" id="PTHR39338">
    <property type="entry name" value="BLL5662 PROTEIN-RELATED"/>
    <property type="match status" value="1"/>
</dbReference>
<organism evidence="2 3">
    <name type="scientific">Prosthecomicrobium pneumaticum</name>
    <dbReference type="NCBI Taxonomy" id="81895"/>
    <lineage>
        <taxon>Bacteria</taxon>
        <taxon>Pseudomonadati</taxon>
        <taxon>Pseudomonadota</taxon>
        <taxon>Alphaproteobacteria</taxon>
        <taxon>Hyphomicrobiales</taxon>
        <taxon>Kaistiaceae</taxon>
        <taxon>Prosthecomicrobium</taxon>
    </lineage>
</organism>
<evidence type="ECO:0000313" key="2">
    <source>
        <dbReference type="EMBL" id="MBB5754486.1"/>
    </source>
</evidence>
<dbReference type="Proteomes" id="UP000523821">
    <property type="component" value="Unassembled WGS sequence"/>
</dbReference>
<dbReference type="InterPro" id="IPR002035">
    <property type="entry name" value="VWF_A"/>
</dbReference>
<protein>
    <recommendedName>
        <fullName evidence="1">VWFA domain-containing protein</fullName>
    </recommendedName>
</protein>
<dbReference type="PIRSF" id="PIRSF010256">
    <property type="entry name" value="CoxE_vWa"/>
    <property type="match status" value="1"/>
</dbReference>
<dbReference type="SUPFAM" id="SSF53300">
    <property type="entry name" value="vWA-like"/>
    <property type="match status" value="1"/>
</dbReference>
<dbReference type="SMART" id="SM00327">
    <property type="entry name" value="VWA"/>
    <property type="match status" value="1"/>
</dbReference>
<gene>
    <name evidence="2" type="ORF">GGQ63_003572</name>
</gene>